<dbReference type="Gene3D" id="3.40.50.12580">
    <property type="match status" value="1"/>
</dbReference>
<evidence type="ECO:0008006" key="3">
    <source>
        <dbReference type="Google" id="ProtNLM"/>
    </source>
</evidence>
<keyword evidence="2" id="KW-1185">Reference proteome</keyword>
<gene>
    <name evidence="1" type="ORF">GCM10010470_17440</name>
</gene>
<protein>
    <recommendedName>
        <fullName evidence="3">UDP-N-acetylglucosamine 2-epimerase domain-containing protein</fullName>
    </recommendedName>
</protein>
<comment type="caution">
    <text evidence="1">The sequence shown here is derived from an EMBL/GenBank/DDBJ whole genome shotgun (WGS) entry which is preliminary data.</text>
</comment>
<proteinExistence type="predicted"/>
<dbReference type="EMBL" id="BAAAUX010000010">
    <property type="protein sequence ID" value="GAA2783918.1"/>
    <property type="molecule type" value="Genomic_DNA"/>
</dbReference>
<evidence type="ECO:0000313" key="2">
    <source>
        <dbReference type="Proteomes" id="UP001500979"/>
    </source>
</evidence>
<dbReference type="Proteomes" id="UP001500979">
    <property type="component" value="Unassembled WGS sequence"/>
</dbReference>
<reference evidence="1 2" key="1">
    <citation type="journal article" date="2019" name="Int. J. Syst. Evol. Microbiol.">
        <title>The Global Catalogue of Microorganisms (GCM) 10K type strain sequencing project: providing services to taxonomists for standard genome sequencing and annotation.</title>
        <authorList>
            <consortium name="The Broad Institute Genomics Platform"/>
            <consortium name="The Broad Institute Genome Sequencing Center for Infectious Disease"/>
            <person name="Wu L."/>
            <person name="Ma J."/>
        </authorList>
    </citation>
    <scope>NUCLEOTIDE SEQUENCE [LARGE SCALE GENOMIC DNA]</scope>
    <source>
        <strain evidence="1 2">JCM 9383</strain>
    </source>
</reference>
<dbReference type="SUPFAM" id="SSF53756">
    <property type="entry name" value="UDP-Glycosyltransferase/glycogen phosphorylase"/>
    <property type="match status" value="1"/>
</dbReference>
<sequence>MGRWGTVPVAARILAVVRTPTALDRLHDVFPALADDVRLEIRFAVAKGSEFAADLTELLHRQHMRVVKWSKIRAADFDLAISPSSNGALHKLRIPIMTMPHGAGHHKKRATGEGFTDEISGLSRTQLVHKNRIVPKIIGLSHHNQIDALRAGCPEAVDRARVIGDPCFDRLRASIPMRDHYRSGLRSGDRKLVVICSTWGDRSAYGRQAELVTRLVEVLPPDHYQVALVLHPNIPAQHSRFMVDLWTRHARSRGLVVVPPDRGWRAVLVAADVVVSDHGSLALYAAALGIPFLLAEFGTDEIVPGTPAARLADRAAWLDPTADLRAQVDAARPVAGHEELASDAFSPIGRSAERLREAIYDAIGLPLPGWPVRAEPVEVFSPDA</sequence>
<accession>A0ABN3V8S7</accession>
<evidence type="ECO:0000313" key="1">
    <source>
        <dbReference type="EMBL" id="GAA2783918.1"/>
    </source>
</evidence>
<name>A0ABN3V8S7_9PSEU</name>
<organism evidence="1 2">
    <name type="scientific">Saccharopolyspora taberi</name>
    <dbReference type="NCBI Taxonomy" id="60895"/>
    <lineage>
        <taxon>Bacteria</taxon>
        <taxon>Bacillati</taxon>
        <taxon>Actinomycetota</taxon>
        <taxon>Actinomycetes</taxon>
        <taxon>Pseudonocardiales</taxon>
        <taxon>Pseudonocardiaceae</taxon>
        <taxon>Saccharopolyspora</taxon>
    </lineage>
</organism>
<dbReference type="InterPro" id="IPR043148">
    <property type="entry name" value="TagF_C"/>
</dbReference>